<comment type="catalytic activity">
    <reaction evidence="11">
        <text>iminosuccinate + dihydroxyacetone phosphate = quinolinate + phosphate + 2 H2O + H(+)</text>
        <dbReference type="Rhea" id="RHEA:25888"/>
        <dbReference type="ChEBI" id="CHEBI:15377"/>
        <dbReference type="ChEBI" id="CHEBI:15378"/>
        <dbReference type="ChEBI" id="CHEBI:29959"/>
        <dbReference type="ChEBI" id="CHEBI:43474"/>
        <dbReference type="ChEBI" id="CHEBI:57642"/>
        <dbReference type="ChEBI" id="CHEBI:77875"/>
        <dbReference type="EC" id="2.5.1.72"/>
    </reaction>
    <physiologicalReaction direction="left-to-right" evidence="11">
        <dbReference type="Rhea" id="RHEA:25889"/>
    </physiologicalReaction>
</comment>
<sequence>MNDIVEEIKKLKKEKNAVILAHYYVDSTIQDIADYLGDSYYLSKIAIDCPQDVIVFAGVEFMGESAKLLNPDKIVLMPDIEADCPMAHMVSEEFIRQKREEYDDLCVVCYINSTARIKTLADVCVTSSNAKKIVEALPNKNILFIPDQNLGRHIAKLVPEKNFIFCDGHCPIHYQITPEDIKKAKELHPSAAILIHPECRKECVELADYAGSTSGIIDFASNDDKHDEFIVITEIGVIHEMEKKNPNKKFYPVNNKLVCLDMKKNTLEKIRDCLKDNKNQVNLDHEFIEKAKKPLIKMHELAK</sequence>
<evidence type="ECO:0000256" key="2">
    <source>
        <dbReference type="ARBA" id="ARBA00003791"/>
    </source>
</evidence>
<dbReference type="GO" id="GO:0034628">
    <property type="term" value="P:'de novo' NAD+ biosynthetic process from L-aspartate"/>
    <property type="evidence" value="ECO:0007669"/>
    <property type="project" value="TreeGrafter"/>
</dbReference>
<evidence type="ECO:0000256" key="4">
    <source>
        <dbReference type="ARBA" id="ARBA00012669"/>
    </source>
</evidence>
<keyword evidence="5" id="KW-0004">4Fe-4S</keyword>
<dbReference type="UniPathway" id="UPA00253">
    <property type="reaction ID" value="UER00327"/>
</dbReference>
<dbReference type="RefSeq" id="WP_087257434.1">
    <property type="nucleotide sequence ID" value="NZ_JBKTEH010000001.1"/>
</dbReference>
<dbReference type="Proteomes" id="UP000196258">
    <property type="component" value="Unassembled WGS sequence"/>
</dbReference>
<evidence type="ECO:0000256" key="5">
    <source>
        <dbReference type="ARBA" id="ARBA00022485"/>
    </source>
</evidence>
<dbReference type="AlphaFoldDB" id="A0A1Y4QB88"/>
<keyword evidence="6" id="KW-0662">Pyridine nucleotide biosynthesis</keyword>
<keyword evidence="9" id="KW-0408">Iron</keyword>
<evidence type="ECO:0000256" key="10">
    <source>
        <dbReference type="ARBA" id="ARBA00023014"/>
    </source>
</evidence>
<dbReference type="PANTHER" id="PTHR30573:SF0">
    <property type="entry name" value="QUINOLINATE SYNTHASE, CHLOROPLASTIC"/>
    <property type="match status" value="1"/>
</dbReference>
<dbReference type="NCBIfam" id="NF006878">
    <property type="entry name" value="PRK09375.1-2"/>
    <property type="match status" value="1"/>
</dbReference>
<comment type="cofactor">
    <cofactor evidence="1">
        <name>[4Fe-4S] cluster</name>
        <dbReference type="ChEBI" id="CHEBI:49883"/>
    </cofactor>
</comment>
<evidence type="ECO:0000256" key="12">
    <source>
        <dbReference type="ARBA" id="ARBA00073059"/>
    </source>
</evidence>
<organism evidence="14 15">
    <name type="scientific">Thomasclavelia spiroformis</name>
    <dbReference type="NCBI Taxonomy" id="29348"/>
    <lineage>
        <taxon>Bacteria</taxon>
        <taxon>Bacillati</taxon>
        <taxon>Bacillota</taxon>
        <taxon>Erysipelotrichia</taxon>
        <taxon>Erysipelotrichales</taxon>
        <taxon>Coprobacillaceae</taxon>
        <taxon>Thomasclavelia</taxon>
    </lineage>
</organism>
<keyword evidence="10" id="KW-0411">Iron-sulfur</keyword>
<dbReference type="GO" id="GO:0046872">
    <property type="term" value="F:metal ion binding"/>
    <property type="evidence" value="ECO:0007669"/>
    <property type="project" value="UniProtKB-KW"/>
</dbReference>
<dbReference type="InterPro" id="IPR036094">
    <property type="entry name" value="NadA_sf"/>
</dbReference>
<accession>A0A1Y4QB88</accession>
<dbReference type="Pfam" id="PF02445">
    <property type="entry name" value="NadA"/>
    <property type="match status" value="1"/>
</dbReference>
<protein>
    <recommendedName>
        <fullName evidence="12 13">Quinolinate synthase</fullName>
        <ecNumber evidence="4 13">2.5.1.72</ecNumber>
    </recommendedName>
</protein>
<gene>
    <name evidence="14" type="ORF">B5E91_10510</name>
</gene>
<evidence type="ECO:0000256" key="1">
    <source>
        <dbReference type="ARBA" id="ARBA00001966"/>
    </source>
</evidence>
<dbReference type="EC" id="2.5.1.72" evidence="4 13"/>
<evidence type="ECO:0000256" key="8">
    <source>
        <dbReference type="ARBA" id="ARBA00022723"/>
    </source>
</evidence>
<name>A0A1Y4QB88_9FIRM</name>
<dbReference type="NCBIfam" id="TIGR00550">
    <property type="entry name" value="nadA"/>
    <property type="match status" value="1"/>
</dbReference>
<keyword evidence="8" id="KW-0479">Metal-binding</keyword>
<evidence type="ECO:0000256" key="11">
    <source>
        <dbReference type="ARBA" id="ARBA00050125"/>
    </source>
</evidence>
<dbReference type="FunFam" id="3.40.50.10800:FF:000001">
    <property type="entry name" value="Quinolinate synthase A"/>
    <property type="match status" value="1"/>
</dbReference>
<comment type="pathway">
    <text evidence="3">Cofactor biosynthesis; NAD(+) biosynthesis; quinolinate from iminoaspartate: step 1/1.</text>
</comment>
<dbReference type="GO" id="GO:0005829">
    <property type="term" value="C:cytosol"/>
    <property type="evidence" value="ECO:0007669"/>
    <property type="project" value="TreeGrafter"/>
</dbReference>
<dbReference type="Gene3D" id="3.40.50.10800">
    <property type="entry name" value="NadA-like"/>
    <property type="match status" value="3"/>
</dbReference>
<dbReference type="InterPro" id="IPR003473">
    <property type="entry name" value="NadA"/>
</dbReference>
<comment type="caution">
    <text evidence="14">The sequence shown here is derived from an EMBL/GenBank/DDBJ whole genome shotgun (WGS) entry which is preliminary data.</text>
</comment>
<dbReference type="GO" id="GO:0008987">
    <property type="term" value="F:quinolinate synthetase A activity"/>
    <property type="evidence" value="ECO:0007669"/>
    <property type="project" value="UniProtKB-UniRule"/>
</dbReference>
<evidence type="ECO:0000256" key="6">
    <source>
        <dbReference type="ARBA" id="ARBA00022642"/>
    </source>
</evidence>
<dbReference type="SUPFAM" id="SSF142754">
    <property type="entry name" value="NadA-like"/>
    <property type="match status" value="1"/>
</dbReference>
<dbReference type="GO" id="GO:0051539">
    <property type="term" value="F:4 iron, 4 sulfur cluster binding"/>
    <property type="evidence" value="ECO:0007669"/>
    <property type="project" value="UniProtKB-KW"/>
</dbReference>
<evidence type="ECO:0000256" key="9">
    <source>
        <dbReference type="ARBA" id="ARBA00023004"/>
    </source>
</evidence>
<evidence type="ECO:0000313" key="14">
    <source>
        <dbReference type="EMBL" id="OUQ04337.1"/>
    </source>
</evidence>
<evidence type="ECO:0000256" key="13">
    <source>
        <dbReference type="NCBIfam" id="TIGR00550"/>
    </source>
</evidence>
<evidence type="ECO:0000313" key="15">
    <source>
        <dbReference type="Proteomes" id="UP000196258"/>
    </source>
</evidence>
<dbReference type="PANTHER" id="PTHR30573">
    <property type="entry name" value="QUINOLINATE SYNTHETASE A"/>
    <property type="match status" value="1"/>
</dbReference>
<comment type="function">
    <text evidence="2">Catalyzes the condensation of iminoaspartate with dihydroxyacetone phosphate to form quinolinate.</text>
</comment>
<evidence type="ECO:0000256" key="3">
    <source>
        <dbReference type="ARBA" id="ARBA00005065"/>
    </source>
</evidence>
<evidence type="ECO:0000256" key="7">
    <source>
        <dbReference type="ARBA" id="ARBA00022679"/>
    </source>
</evidence>
<reference evidence="15" key="1">
    <citation type="submission" date="2017-04" db="EMBL/GenBank/DDBJ databases">
        <title>Function of individual gut microbiota members based on whole genome sequencing of pure cultures obtained from chicken caecum.</title>
        <authorList>
            <person name="Medvecky M."/>
            <person name="Cejkova D."/>
            <person name="Polansky O."/>
            <person name="Karasova D."/>
            <person name="Kubasova T."/>
            <person name="Cizek A."/>
            <person name="Rychlik I."/>
        </authorList>
    </citation>
    <scope>NUCLEOTIDE SEQUENCE [LARGE SCALE GENOMIC DNA]</scope>
    <source>
        <strain evidence="15">An149</strain>
    </source>
</reference>
<keyword evidence="7" id="KW-0808">Transferase</keyword>
<dbReference type="EMBL" id="NFLB01000012">
    <property type="protein sequence ID" value="OUQ04337.1"/>
    <property type="molecule type" value="Genomic_DNA"/>
</dbReference>
<proteinExistence type="predicted"/>